<proteinExistence type="predicted"/>
<keyword evidence="1" id="KW-0812">Transmembrane</keyword>
<gene>
    <name evidence="2" type="ORF">S01H4_59237</name>
</gene>
<name>X1CHA2_9ZZZZ</name>
<dbReference type="InterPro" id="IPR013211">
    <property type="entry name" value="LVIVD"/>
</dbReference>
<accession>X1CHA2</accession>
<dbReference type="AlphaFoldDB" id="X1CHA2"/>
<dbReference type="Pfam" id="PF08309">
    <property type="entry name" value="LVIVD"/>
    <property type="match status" value="3"/>
</dbReference>
<protein>
    <submittedName>
        <fullName evidence="2">Uncharacterized protein</fullName>
    </submittedName>
</protein>
<comment type="caution">
    <text evidence="2">The sequence shown here is derived from an EMBL/GenBank/DDBJ whole genome shotgun (WGS) entry which is preliminary data.</text>
</comment>
<feature type="transmembrane region" description="Helical" evidence="1">
    <location>
        <begin position="107"/>
        <end position="129"/>
    </location>
</feature>
<organism evidence="2">
    <name type="scientific">marine sediment metagenome</name>
    <dbReference type="NCBI Taxonomy" id="412755"/>
    <lineage>
        <taxon>unclassified sequences</taxon>
        <taxon>metagenomes</taxon>
        <taxon>ecological metagenomes</taxon>
    </lineage>
</organism>
<keyword evidence="1" id="KW-1133">Transmembrane helix</keyword>
<feature type="non-terminal residue" evidence="2">
    <location>
        <position position="1"/>
    </location>
</feature>
<dbReference type="EMBL" id="BART01034709">
    <property type="protein sequence ID" value="GAH07012.1"/>
    <property type="molecule type" value="Genomic_DNA"/>
</dbReference>
<sequence>IDYLDIIDVSDPSNPTIINHYNKGIHSAFGSGIEFLNNTLYVPDGNYGLELIDVSDPINPFIYAQLEPSRPTENIYIDYPYAYVTCRFEGLVIIDISNPSIWSEYSIINTIISITSIGVVACYIALKLFKHKMGDEHKKNRT</sequence>
<evidence type="ECO:0000313" key="2">
    <source>
        <dbReference type="EMBL" id="GAH07012.1"/>
    </source>
</evidence>
<evidence type="ECO:0000256" key="1">
    <source>
        <dbReference type="SAM" id="Phobius"/>
    </source>
</evidence>
<reference evidence="2" key="1">
    <citation type="journal article" date="2014" name="Front. Microbiol.">
        <title>High frequency of phylogenetically diverse reductive dehalogenase-homologous genes in deep subseafloor sedimentary metagenomes.</title>
        <authorList>
            <person name="Kawai M."/>
            <person name="Futagami T."/>
            <person name="Toyoda A."/>
            <person name="Takaki Y."/>
            <person name="Nishi S."/>
            <person name="Hori S."/>
            <person name="Arai W."/>
            <person name="Tsubouchi T."/>
            <person name="Morono Y."/>
            <person name="Uchiyama I."/>
            <person name="Ito T."/>
            <person name="Fujiyama A."/>
            <person name="Inagaki F."/>
            <person name="Takami H."/>
        </authorList>
    </citation>
    <scope>NUCLEOTIDE SEQUENCE</scope>
    <source>
        <strain evidence="2">Expedition CK06-06</strain>
    </source>
</reference>
<keyword evidence="1" id="KW-0472">Membrane</keyword>